<dbReference type="EMBL" id="VMNH01000005">
    <property type="protein sequence ID" value="TVO76739.1"/>
    <property type="molecule type" value="Genomic_DNA"/>
</dbReference>
<sequence>MVKLKNALLVPMVIGLVAYGGVKGYLYFKVKQGLDRIVALAAPVATLKYGAIETSLTGAISVADIKATPIGAATGMTIDQAELKGRGVAFLLDVAGGFNMNQPPEQLHLSVSRMRIPMGSDYLDAFGLKVAGQPHAMCSLGGLLAQTGVEQLGFQQLVADASLRYDYSQRAGEINFVMDYAMAGLSNFGMEMSISGVPQPGTLVSGAIPQIKQMIVRYQVDQGYTQRVIESCAKQAGQDRSSFVSALFNQEPGYFVKNIGFVPGEGIRFTLRHLLTQPGELRITLSPEGAIDPGILSAYKPQDLLRVLGVNASINGQPVSDLSFTLPEGGEKLASLFGDGVALGPEKGVQGQAKGSSAVKLVRTRYIATPVGELQRYIGRDVRVFAADRDEPQQGVLVAMKNGQLDLEQRLHGGKMTLYIQASKIERVEVLRRVAAALAE</sequence>
<gene>
    <name evidence="2" type="ORF">FHP88_04765</name>
</gene>
<keyword evidence="1" id="KW-1133">Transmembrane helix</keyword>
<organism evidence="2 3">
    <name type="scientific">Sedimenticola selenatireducens</name>
    <dbReference type="NCBI Taxonomy" id="191960"/>
    <lineage>
        <taxon>Bacteria</taxon>
        <taxon>Pseudomonadati</taxon>
        <taxon>Pseudomonadota</taxon>
        <taxon>Gammaproteobacteria</taxon>
        <taxon>Chromatiales</taxon>
        <taxon>Sedimenticolaceae</taxon>
        <taxon>Sedimenticola</taxon>
    </lineage>
</organism>
<name>A0A557SH39_9GAMM</name>
<dbReference type="RefSeq" id="WP_144357869.1">
    <property type="nucleotide sequence ID" value="NZ_VMNH01000005.1"/>
</dbReference>
<comment type="caution">
    <text evidence="2">The sequence shown here is derived from an EMBL/GenBank/DDBJ whole genome shotgun (WGS) entry which is preliminary data.</text>
</comment>
<keyword evidence="1" id="KW-0812">Transmembrane</keyword>
<evidence type="ECO:0008006" key="4">
    <source>
        <dbReference type="Google" id="ProtNLM"/>
    </source>
</evidence>
<evidence type="ECO:0000313" key="3">
    <source>
        <dbReference type="Proteomes" id="UP000316649"/>
    </source>
</evidence>
<reference evidence="2 3" key="1">
    <citation type="submission" date="2019-07" db="EMBL/GenBank/DDBJ databases">
        <title>The pathways for chlorine oxyanion respiration interact through the shared metabolite chlorate.</title>
        <authorList>
            <person name="Barnum T.P."/>
            <person name="Cheng Y."/>
            <person name="Hill K.A."/>
            <person name="Lucas L.N."/>
            <person name="Carlson H.K."/>
            <person name="Coates J.D."/>
        </authorList>
    </citation>
    <scope>NUCLEOTIDE SEQUENCE [LARGE SCALE GENOMIC DNA]</scope>
    <source>
        <strain evidence="2 3">BK-1</strain>
    </source>
</reference>
<accession>A0A557SH39</accession>
<proteinExistence type="predicted"/>
<evidence type="ECO:0000313" key="2">
    <source>
        <dbReference type="EMBL" id="TVO76739.1"/>
    </source>
</evidence>
<keyword evidence="1" id="KW-0472">Membrane</keyword>
<dbReference type="Proteomes" id="UP000316649">
    <property type="component" value="Unassembled WGS sequence"/>
</dbReference>
<evidence type="ECO:0000256" key="1">
    <source>
        <dbReference type="SAM" id="Phobius"/>
    </source>
</evidence>
<feature type="transmembrane region" description="Helical" evidence="1">
    <location>
        <begin position="7"/>
        <end position="28"/>
    </location>
</feature>
<dbReference type="OrthoDB" id="7055621at2"/>
<dbReference type="AlphaFoldDB" id="A0A557SH39"/>
<keyword evidence="3" id="KW-1185">Reference proteome</keyword>
<protein>
    <recommendedName>
        <fullName evidence="4">DUF945 domain-containing protein</fullName>
    </recommendedName>
</protein>